<evidence type="ECO:0000313" key="1">
    <source>
        <dbReference type="EMBL" id="SZX76372.1"/>
    </source>
</evidence>
<reference evidence="1 2" key="1">
    <citation type="submission" date="2016-10" db="EMBL/GenBank/DDBJ databases">
        <authorList>
            <person name="Cai Z."/>
        </authorList>
    </citation>
    <scope>NUCLEOTIDE SEQUENCE [LARGE SCALE GENOMIC DNA]</scope>
</reference>
<dbReference type="InterPro" id="IPR015943">
    <property type="entry name" value="WD40/YVTN_repeat-like_dom_sf"/>
</dbReference>
<dbReference type="Proteomes" id="UP000256970">
    <property type="component" value="Unassembled WGS sequence"/>
</dbReference>
<dbReference type="EMBL" id="FNXT01001256">
    <property type="protein sequence ID" value="SZX76372.1"/>
    <property type="molecule type" value="Genomic_DNA"/>
</dbReference>
<sequence>MHSVTVGRGKPAALDNAVAVGIFFSRDQGRSFSRARSVLPLPSDESEQVTLKARPGVLGEVWVGYPWSGGLIRVTGVGSAQEKSTRIAGVIQVATFAFGAPLDASAQSSSTSANASASAGTAAPALYLVGLIERGDDVKDGIWVSHNVGRSWLPFRDAAQNVTVGKAPVAIDASMDVFGKVVIGTNGRGIWFNS</sequence>
<name>A0A383WGM6_TETOB</name>
<dbReference type="PANTHER" id="PTHR43739">
    <property type="entry name" value="XYLOGLUCANASE (EUROFUNG)"/>
    <property type="match status" value="1"/>
</dbReference>
<dbReference type="PANTHER" id="PTHR43739:SF5">
    <property type="entry name" value="EXO-ALPHA-SIALIDASE"/>
    <property type="match status" value="1"/>
</dbReference>
<protein>
    <recommendedName>
        <fullName evidence="3">Sortilin N-terminal domain-containing protein</fullName>
    </recommendedName>
</protein>
<dbReference type="AlphaFoldDB" id="A0A383WGM6"/>
<gene>
    <name evidence="1" type="ORF">BQ4739_LOCUS16760</name>
</gene>
<accession>A0A383WGM6</accession>
<dbReference type="GO" id="GO:0010411">
    <property type="term" value="P:xyloglucan metabolic process"/>
    <property type="evidence" value="ECO:0007669"/>
    <property type="project" value="TreeGrafter"/>
</dbReference>
<dbReference type="SUPFAM" id="SSF110296">
    <property type="entry name" value="Oligoxyloglucan reducing end-specific cellobiohydrolase"/>
    <property type="match status" value="1"/>
</dbReference>
<evidence type="ECO:0008006" key="3">
    <source>
        <dbReference type="Google" id="ProtNLM"/>
    </source>
</evidence>
<organism evidence="1 2">
    <name type="scientific">Tetradesmus obliquus</name>
    <name type="common">Green alga</name>
    <name type="synonym">Acutodesmus obliquus</name>
    <dbReference type="NCBI Taxonomy" id="3088"/>
    <lineage>
        <taxon>Eukaryota</taxon>
        <taxon>Viridiplantae</taxon>
        <taxon>Chlorophyta</taxon>
        <taxon>core chlorophytes</taxon>
        <taxon>Chlorophyceae</taxon>
        <taxon>CS clade</taxon>
        <taxon>Sphaeropleales</taxon>
        <taxon>Scenedesmaceae</taxon>
        <taxon>Tetradesmus</taxon>
    </lineage>
</organism>
<evidence type="ECO:0000313" key="2">
    <source>
        <dbReference type="Proteomes" id="UP000256970"/>
    </source>
</evidence>
<proteinExistence type="predicted"/>
<dbReference type="Gene3D" id="2.130.10.10">
    <property type="entry name" value="YVTN repeat-like/Quinoprotein amine dehydrogenase"/>
    <property type="match status" value="1"/>
</dbReference>
<dbReference type="InterPro" id="IPR052025">
    <property type="entry name" value="Xyloglucanase_GH74"/>
</dbReference>
<keyword evidence="2" id="KW-1185">Reference proteome</keyword>